<gene>
    <name evidence="2" type="ORF">BGI42_11540</name>
</gene>
<reference evidence="3" key="1">
    <citation type="submission" date="2016-09" db="EMBL/GenBank/DDBJ databases">
        <title>Genomics of Clostridium taeniosporum, an organism which forms endospores with ribbon-like appendages.</title>
        <authorList>
            <person name="Walker J.R."/>
        </authorList>
    </citation>
    <scope>NUCLEOTIDE SEQUENCE [LARGE SCALE GENOMIC DNA]</scope>
    <source>
        <strain evidence="3">1/k</strain>
    </source>
</reference>
<dbReference type="AlphaFoldDB" id="A0A1D7XLV7"/>
<dbReference type="GO" id="GO:0003677">
    <property type="term" value="F:DNA binding"/>
    <property type="evidence" value="ECO:0007669"/>
    <property type="project" value="InterPro"/>
</dbReference>
<dbReference type="STRING" id="394958.BGI42_11540"/>
<keyword evidence="3" id="KW-1185">Reference proteome</keyword>
<organism evidence="2 3">
    <name type="scientific">Clostridium taeniosporum</name>
    <dbReference type="NCBI Taxonomy" id="394958"/>
    <lineage>
        <taxon>Bacteria</taxon>
        <taxon>Bacillati</taxon>
        <taxon>Bacillota</taxon>
        <taxon>Clostridia</taxon>
        <taxon>Eubacteriales</taxon>
        <taxon>Clostridiaceae</taxon>
        <taxon>Clostridium</taxon>
    </lineage>
</organism>
<dbReference type="Proteomes" id="UP000094652">
    <property type="component" value="Chromosome"/>
</dbReference>
<accession>A0A1D7XLV7</accession>
<dbReference type="Gene3D" id="3.90.105.50">
    <property type="match status" value="1"/>
</dbReference>
<dbReference type="InterPro" id="IPR041657">
    <property type="entry name" value="HTH_17"/>
</dbReference>
<dbReference type="OrthoDB" id="1913083at2"/>
<dbReference type="EMBL" id="CP017253">
    <property type="protein sequence ID" value="AOR24328.1"/>
    <property type="molecule type" value="Genomic_DNA"/>
</dbReference>
<evidence type="ECO:0000313" key="2">
    <source>
        <dbReference type="EMBL" id="AOR24328.1"/>
    </source>
</evidence>
<sequence>MKLHEILQEILGTLKNSQPKATMTVIECSEYMNVSKDKIRELVNKVNTDFPYFKVGAKVLIDKTRLDLWIESIAKEHRKL</sequence>
<dbReference type="InterPro" id="IPR010093">
    <property type="entry name" value="SinI_DNA-bd"/>
</dbReference>
<name>A0A1D7XLV7_9CLOT</name>
<dbReference type="InterPro" id="IPR038148">
    <property type="entry name" value="Tn1545/Tn916_Xis"/>
</dbReference>
<evidence type="ECO:0000259" key="1">
    <source>
        <dbReference type="Pfam" id="PF12728"/>
    </source>
</evidence>
<dbReference type="RefSeq" id="WP_069680460.1">
    <property type="nucleotide sequence ID" value="NZ_CP017253.2"/>
</dbReference>
<dbReference type="KEGG" id="ctae:BGI42_11540"/>
<proteinExistence type="predicted"/>
<feature type="domain" description="Helix-turn-helix" evidence="1">
    <location>
        <begin position="23"/>
        <end position="72"/>
    </location>
</feature>
<protein>
    <submittedName>
        <fullName evidence="2">Excisionase</fullName>
    </submittedName>
</protein>
<evidence type="ECO:0000313" key="3">
    <source>
        <dbReference type="Proteomes" id="UP000094652"/>
    </source>
</evidence>
<dbReference type="Pfam" id="PF12728">
    <property type="entry name" value="HTH_17"/>
    <property type="match status" value="1"/>
</dbReference>
<dbReference type="NCBIfam" id="TIGR01764">
    <property type="entry name" value="excise"/>
    <property type="match status" value="1"/>
</dbReference>